<gene>
    <name evidence="1" type="ORF">Cob_v001528</name>
</gene>
<accession>A0A484G4Q3</accession>
<dbReference type="EMBL" id="AMCV02000002">
    <property type="protein sequence ID" value="TDZ25232.1"/>
    <property type="molecule type" value="Genomic_DNA"/>
</dbReference>
<name>A0A484G4Q3_COLOR</name>
<reference evidence="2" key="2">
    <citation type="journal article" date="2019" name="Mol. Plant Microbe Interact.">
        <title>Genome sequence resources for four phytopathogenic fungi from the Colletotrichum orbiculare species complex.</title>
        <authorList>
            <person name="Gan P."/>
            <person name="Tsushima A."/>
            <person name="Narusaka M."/>
            <person name="Narusaka Y."/>
            <person name="Takano Y."/>
            <person name="Kubo Y."/>
            <person name="Shirasu K."/>
        </authorList>
    </citation>
    <scope>GENOME REANNOTATION</scope>
    <source>
        <strain evidence="2">104-T / ATCC 96160 / CBS 514.97 / LARS 414 / MAFF 240422</strain>
    </source>
</reference>
<dbReference type="AlphaFoldDB" id="A0A484G4Q3"/>
<proteinExistence type="predicted"/>
<keyword evidence="2" id="KW-1185">Reference proteome</keyword>
<evidence type="ECO:0000313" key="1">
    <source>
        <dbReference type="EMBL" id="TDZ25232.1"/>
    </source>
</evidence>
<evidence type="ECO:0000313" key="2">
    <source>
        <dbReference type="Proteomes" id="UP000014480"/>
    </source>
</evidence>
<comment type="caution">
    <text evidence="1">The sequence shown here is derived from an EMBL/GenBank/DDBJ whole genome shotgun (WGS) entry which is preliminary data.</text>
</comment>
<reference evidence="2" key="1">
    <citation type="journal article" date="2013" name="New Phytol.">
        <title>Comparative genomic and transcriptomic analyses reveal the hemibiotrophic stage shift of Colletotrichum fungi.</title>
        <authorList>
            <person name="Gan P."/>
            <person name="Ikeda K."/>
            <person name="Irieda H."/>
            <person name="Narusaka M."/>
            <person name="O'Connell R.J."/>
            <person name="Narusaka Y."/>
            <person name="Takano Y."/>
            <person name="Kubo Y."/>
            <person name="Shirasu K."/>
        </authorList>
    </citation>
    <scope>NUCLEOTIDE SEQUENCE [LARGE SCALE GENOMIC DNA]</scope>
    <source>
        <strain evidence="2">104-T / ATCC 96160 / CBS 514.97 / LARS 414 / MAFF 240422</strain>
    </source>
</reference>
<protein>
    <submittedName>
        <fullName evidence="1">Uncharacterized protein</fullName>
    </submittedName>
</protein>
<sequence length="211" mass="22242">MPLPTSRRAATTAPTAIPAIAPVDNPVFSATPPSGVGFRPYSGNGGCLIEIGPLAGRSDKETFLQDDHNVDSVPPLVAMLLTQTSVGVLSMLTQSRYGVPASTVRHDHDPGGQHHVWTKVLALARVRVVLHAVVQPLMQAVPGKARLGKSPGAGTLYVSGKHCVGIETVVSSTYSSPRQVAPEVRDSGLVWHRMSRGYVGQSVSWALNAVV</sequence>
<organism evidence="1 2">
    <name type="scientific">Colletotrichum orbiculare (strain 104-T / ATCC 96160 / CBS 514.97 / LARS 414 / MAFF 240422)</name>
    <name type="common">Cucumber anthracnose fungus</name>
    <name type="synonym">Colletotrichum lagenarium</name>
    <dbReference type="NCBI Taxonomy" id="1213857"/>
    <lineage>
        <taxon>Eukaryota</taxon>
        <taxon>Fungi</taxon>
        <taxon>Dikarya</taxon>
        <taxon>Ascomycota</taxon>
        <taxon>Pezizomycotina</taxon>
        <taxon>Sordariomycetes</taxon>
        <taxon>Hypocreomycetidae</taxon>
        <taxon>Glomerellales</taxon>
        <taxon>Glomerellaceae</taxon>
        <taxon>Colletotrichum</taxon>
        <taxon>Colletotrichum orbiculare species complex</taxon>
    </lineage>
</organism>
<dbReference type="Proteomes" id="UP000014480">
    <property type="component" value="Unassembled WGS sequence"/>
</dbReference>